<dbReference type="InterPro" id="IPR036691">
    <property type="entry name" value="Endo/exonu/phosph_ase_sf"/>
</dbReference>
<dbReference type="SUPFAM" id="SSF56219">
    <property type="entry name" value="DNase I-like"/>
    <property type="match status" value="1"/>
</dbReference>
<reference evidence="1 2" key="1">
    <citation type="journal article" date="2018" name="PLoS Genet.">
        <title>Population sequencing reveals clonal diversity and ancestral inbreeding in the grapevine cultivar Chardonnay.</title>
        <authorList>
            <person name="Roach M.J."/>
            <person name="Johnson D.L."/>
            <person name="Bohlmann J."/>
            <person name="van Vuuren H.J."/>
            <person name="Jones S.J."/>
            <person name="Pretorius I.S."/>
            <person name="Schmidt S.A."/>
            <person name="Borneman A.R."/>
        </authorList>
    </citation>
    <scope>NUCLEOTIDE SEQUENCE [LARGE SCALE GENOMIC DNA]</scope>
    <source>
        <strain evidence="2">cv. Chardonnay</strain>
        <tissue evidence="1">Leaf</tissue>
    </source>
</reference>
<proteinExistence type="predicted"/>
<accession>A0A438DCV9</accession>
<name>A0A438DCV9_VITVI</name>
<dbReference type="Proteomes" id="UP000288805">
    <property type="component" value="Unassembled WGS sequence"/>
</dbReference>
<dbReference type="AlphaFoldDB" id="A0A438DCV9"/>
<comment type="caution">
    <text evidence="1">The sequence shown here is derived from an EMBL/GenBank/DDBJ whole genome shotgun (WGS) entry which is preliminary data.</text>
</comment>
<evidence type="ECO:0000313" key="1">
    <source>
        <dbReference type="EMBL" id="RVW33304.1"/>
    </source>
</evidence>
<sequence>MRRFSEVIDELHLKDLPLFDGKYTWSGGSNNSLAFKLNYFLVFDDWEGQFNGLVQKIMANPVFDHTPIMLDGGGIRNGKDSRMAMERDKALTAEELEVKRRVVDEFKNMGNVGGDFLEAEIKRVVAKGKG</sequence>
<evidence type="ECO:0000313" key="2">
    <source>
        <dbReference type="Proteomes" id="UP000288805"/>
    </source>
</evidence>
<gene>
    <name evidence="1" type="ORF">CK203_085363</name>
</gene>
<protein>
    <submittedName>
        <fullName evidence="1">Uncharacterized protein</fullName>
    </submittedName>
</protein>
<organism evidence="1 2">
    <name type="scientific">Vitis vinifera</name>
    <name type="common">Grape</name>
    <dbReference type="NCBI Taxonomy" id="29760"/>
    <lineage>
        <taxon>Eukaryota</taxon>
        <taxon>Viridiplantae</taxon>
        <taxon>Streptophyta</taxon>
        <taxon>Embryophyta</taxon>
        <taxon>Tracheophyta</taxon>
        <taxon>Spermatophyta</taxon>
        <taxon>Magnoliopsida</taxon>
        <taxon>eudicotyledons</taxon>
        <taxon>Gunneridae</taxon>
        <taxon>Pentapetalae</taxon>
        <taxon>rosids</taxon>
        <taxon>Vitales</taxon>
        <taxon>Vitaceae</taxon>
        <taxon>Viteae</taxon>
        <taxon>Vitis</taxon>
    </lineage>
</organism>
<dbReference type="EMBL" id="QGNW01001682">
    <property type="protein sequence ID" value="RVW33304.1"/>
    <property type="molecule type" value="Genomic_DNA"/>
</dbReference>